<evidence type="ECO:0000256" key="2">
    <source>
        <dbReference type="ARBA" id="ARBA00023315"/>
    </source>
</evidence>
<feature type="domain" description="N-acetyltransferase" evidence="3">
    <location>
        <begin position="2"/>
        <end position="157"/>
    </location>
</feature>
<evidence type="ECO:0000313" key="5">
    <source>
        <dbReference type="Proteomes" id="UP000003111"/>
    </source>
</evidence>
<keyword evidence="5" id="KW-1185">Reference proteome</keyword>
<dbReference type="HOGENOM" id="CLU_043786_0_0_11"/>
<dbReference type="OrthoDB" id="4119890at2"/>
<evidence type="ECO:0000259" key="3">
    <source>
        <dbReference type="PROSITE" id="PS51186"/>
    </source>
</evidence>
<dbReference type="EMBL" id="ACLF03000016">
    <property type="protein sequence ID" value="EFQ81803.1"/>
    <property type="molecule type" value="Genomic_DNA"/>
</dbReference>
<dbReference type="PANTHER" id="PTHR43072">
    <property type="entry name" value="N-ACETYLTRANSFERASE"/>
    <property type="match status" value="1"/>
</dbReference>
<dbReference type="AlphaFoldDB" id="E2SG46"/>
<dbReference type="RefSeq" id="WP_007078592.1">
    <property type="nucleotide sequence ID" value="NZ_CM001024.1"/>
</dbReference>
<reference evidence="4" key="1">
    <citation type="submission" date="2010-08" db="EMBL/GenBank/DDBJ databases">
        <authorList>
            <person name="Muzny D."/>
            <person name="Qin X."/>
            <person name="Buhay C."/>
            <person name="Dugan-Rocha S."/>
            <person name="Ding Y."/>
            <person name="Chen G."/>
            <person name="Hawes A."/>
            <person name="Holder M."/>
            <person name="Jhangiani S."/>
            <person name="Johnson A."/>
            <person name="Khan Z."/>
            <person name="Li Z."/>
            <person name="Liu W."/>
            <person name="Liu X."/>
            <person name="Perez L."/>
            <person name="Shen H."/>
            <person name="Wang Q."/>
            <person name="Watt J."/>
            <person name="Xi L."/>
            <person name="Xin Y."/>
            <person name="Zhou J."/>
            <person name="Deng J."/>
            <person name="Jiang H."/>
            <person name="Liu Y."/>
            <person name="Qu J."/>
            <person name="Song X.-Z."/>
            <person name="Zhang L."/>
            <person name="Villasana D."/>
            <person name="Johnson A."/>
            <person name="Liu J."/>
            <person name="Liyanage D."/>
            <person name="Lorensuhewa L."/>
            <person name="Robinson T."/>
            <person name="Song A."/>
            <person name="Song B.-B."/>
            <person name="Dinh H."/>
            <person name="Thornton R."/>
            <person name="Coyle M."/>
            <person name="Francisco L."/>
            <person name="Jackson L."/>
            <person name="Javaid M."/>
            <person name="Korchina V."/>
            <person name="Kovar C."/>
            <person name="Mata R."/>
            <person name="Mathew T."/>
            <person name="Ngo R."/>
            <person name="Nguyen L."/>
            <person name="Nguyen N."/>
            <person name="Okwuonu G."/>
            <person name="Ongeri F."/>
            <person name="Pham C."/>
            <person name="Simmons D."/>
            <person name="Wilczek-Boney K."/>
            <person name="Hale W."/>
            <person name="Jakkamsetti A."/>
            <person name="Pham P."/>
            <person name="Ruth R."/>
            <person name="San Lucas F."/>
            <person name="Warren J."/>
            <person name="Zhang J."/>
            <person name="Zhao Z."/>
            <person name="Zhou C."/>
            <person name="Zhu D."/>
            <person name="Lee S."/>
            <person name="Bess C."/>
            <person name="Blankenburg K."/>
            <person name="Forbes L."/>
            <person name="Fu Q."/>
            <person name="Gubbala S."/>
            <person name="Hirani K."/>
            <person name="Jayaseelan J.C."/>
            <person name="Lara F."/>
            <person name="Munidasa M."/>
            <person name="Palculict T."/>
            <person name="Patil S."/>
            <person name="Pu L.-L."/>
            <person name="Saada N."/>
            <person name="Tang L."/>
            <person name="Weissenberger G."/>
            <person name="Zhu Y."/>
            <person name="Hemphill L."/>
            <person name="Shang Y."/>
            <person name="Youmans B."/>
            <person name="Ayvaz T."/>
            <person name="Ross M."/>
            <person name="Santibanez J."/>
            <person name="Aqrawi P."/>
            <person name="Gross S."/>
            <person name="Joshi V."/>
            <person name="Fowler G."/>
            <person name="Nazareth L."/>
            <person name="Reid J."/>
            <person name="Worley K."/>
            <person name="Petrosino J."/>
            <person name="Highlander S."/>
            <person name="Gibbs R."/>
        </authorList>
    </citation>
    <scope>NUCLEOTIDE SEQUENCE [LARGE SCALE GENOMIC DNA]</scope>
    <source>
        <strain evidence="4">DSM 15272</strain>
    </source>
</reference>
<keyword evidence="1" id="KW-0808">Transferase</keyword>
<dbReference type="Pfam" id="PF00583">
    <property type="entry name" value="Acetyltransf_1"/>
    <property type="match status" value="2"/>
</dbReference>
<dbReference type="STRING" id="585531.HMPREF0063_13005"/>
<protein>
    <submittedName>
        <fullName evidence="4">Acetyltransferase, GNAT family</fullName>
    </submittedName>
</protein>
<name>E2SG46_9ACTN</name>
<gene>
    <name evidence="4" type="ORF">HMPREF0063_13005</name>
</gene>
<dbReference type="InterPro" id="IPR016181">
    <property type="entry name" value="Acyl_CoA_acyltransferase"/>
</dbReference>
<dbReference type="Proteomes" id="UP000003111">
    <property type="component" value="Unassembled WGS sequence"/>
</dbReference>
<dbReference type="SUPFAM" id="SSF55729">
    <property type="entry name" value="Acyl-CoA N-acyltransferases (Nat)"/>
    <property type="match status" value="2"/>
</dbReference>
<evidence type="ECO:0000256" key="1">
    <source>
        <dbReference type="ARBA" id="ARBA00022679"/>
    </source>
</evidence>
<dbReference type="PROSITE" id="PS51186">
    <property type="entry name" value="GNAT"/>
    <property type="match status" value="2"/>
</dbReference>
<organism evidence="4 5">
    <name type="scientific">Aeromicrobium marinum DSM 15272</name>
    <dbReference type="NCBI Taxonomy" id="585531"/>
    <lineage>
        <taxon>Bacteria</taxon>
        <taxon>Bacillati</taxon>
        <taxon>Actinomycetota</taxon>
        <taxon>Actinomycetes</taxon>
        <taxon>Propionibacteriales</taxon>
        <taxon>Nocardioidaceae</taxon>
        <taxon>Aeromicrobium</taxon>
    </lineage>
</organism>
<dbReference type="eggNOG" id="COG1247">
    <property type="taxonomic scope" value="Bacteria"/>
</dbReference>
<dbReference type="InterPro" id="IPR000182">
    <property type="entry name" value="GNAT_dom"/>
</dbReference>
<dbReference type="CDD" id="cd04301">
    <property type="entry name" value="NAT_SF"/>
    <property type="match status" value="2"/>
</dbReference>
<sequence length="322" mass="35903">MTGITVVEPHDDAMITRWHEAYERAFDRPFDQPWTLAEKREHVRDDAYEHLTLVLLGDDAGRTVAGGWTKLPQKDNTGLAYVEVFVDPGHRRQGWGRRVESAVVDLARAAGRARVVGEAAWEVATPTGDAGRFAEACGYHLDLMYAQRELLLPAAVPALRLSPAYTLDSWRGSCPDAWVDQYADLRRRMNSEAPAGEVELEDEFWDAERVRADERSVAAQNRQMQITVARDGGGRLVGHTQLAFPGGSDEVYQWDTLVLPDHRGHGLGLALKVRTMQTSADLLAGRRRIHTYNAASNAPMIAVNEQLGYEQVAWVGEYARDV</sequence>
<feature type="domain" description="N-acetyltransferase" evidence="3">
    <location>
        <begin position="184"/>
        <end position="322"/>
    </location>
</feature>
<proteinExistence type="predicted"/>
<evidence type="ECO:0000313" key="4">
    <source>
        <dbReference type="EMBL" id="EFQ81803.1"/>
    </source>
</evidence>
<accession>E2SG46</accession>
<dbReference type="GO" id="GO:0016747">
    <property type="term" value="F:acyltransferase activity, transferring groups other than amino-acyl groups"/>
    <property type="evidence" value="ECO:0007669"/>
    <property type="project" value="InterPro"/>
</dbReference>
<keyword evidence="2" id="KW-0012">Acyltransferase</keyword>
<comment type="caution">
    <text evidence="4">The sequence shown here is derived from an EMBL/GenBank/DDBJ whole genome shotgun (WGS) entry which is preliminary data.</text>
</comment>
<dbReference type="PANTHER" id="PTHR43072:SF23">
    <property type="entry name" value="UPF0039 PROTEIN C11D3.02C"/>
    <property type="match status" value="1"/>
</dbReference>
<dbReference type="Gene3D" id="3.40.630.30">
    <property type="match status" value="1"/>
</dbReference>